<dbReference type="Gene3D" id="1.10.10.10">
    <property type="entry name" value="Winged helix-like DNA-binding domain superfamily/Winged helix DNA-binding domain"/>
    <property type="match status" value="1"/>
</dbReference>
<comment type="caution">
    <text evidence="2">The sequence shown here is derived from an EMBL/GenBank/DDBJ whole genome shotgun (WGS) entry which is preliminary data.</text>
</comment>
<dbReference type="InterPro" id="IPR036390">
    <property type="entry name" value="WH_DNA-bd_sf"/>
</dbReference>
<dbReference type="EMBL" id="RKHR01000003">
    <property type="protein sequence ID" value="ROS05317.1"/>
    <property type="molecule type" value="Genomic_DNA"/>
</dbReference>
<dbReference type="OrthoDB" id="3186544at2"/>
<evidence type="ECO:0000313" key="2">
    <source>
        <dbReference type="EMBL" id="ROS05317.1"/>
    </source>
</evidence>
<feature type="compositionally biased region" description="Polar residues" evidence="1">
    <location>
        <begin position="214"/>
        <end position="229"/>
    </location>
</feature>
<dbReference type="PANTHER" id="PTHR43252">
    <property type="entry name" value="TRANSCRIPTIONAL REGULATOR YQJI"/>
    <property type="match status" value="1"/>
</dbReference>
<dbReference type="InterPro" id="IPR036388">
    <property type="entry name" value="WH-like_DNA-bd_sf"/>
</dbReference>
<name>A0A3N2DZW3_9GAMM</name>
<proteinExistence type="predicted"/>
<keyword evidence="2" id="KW-0238">DNA-binding</keyword>
<dbReference type="Proteomes" id="UP000275394">
    <property type="component" value="Unassembled WGS sequence"/>
</dbReference>
<evidence type="ECO:0000313" key="3">
    <source>
        <dbReference type="Proteomes" id="UP000275394"/>
    </source>
</evidence>
<feature type="region of interest" description="Disordered" evidence="1">
    <location>
        <begin position="210"/>
        <end position="229"/>
    </location>
</feature>
<sequence length="229" mass="25941">MAAKTQLNTTDYAILGLLERRPWSAYELTQFMRGSNIKAIWPRAESHLYESPKKLARLGYSTVSKELVGRKTRAVYSLTTQGSTALQQWLAEPGKALNVEYEAMLKLIFGDIDKQAQQAKMLATIKQQVAESSRQIEEAFSQLSQFSDPEATPARLAQHLLVNSYIKEVWLAQQKWLTFADDFQQQWLNNQGTEEQRRELIRQHYQQALAPGSESLSCVSPSTDTPSGD</sequence>
<gene>
    <name evidence="2" type="ORF">EDC56_0847</name>
</gene>
<dbReference type="RefSeq" id="WP_123711234.1">
    <property type="nucleotide sequence ID" value="NZ_RKHR01000003.1"/>
</dbReference>
<dbReference type="SUPFAM" id="SSF46785">
    <property type="entry name" value="Winged helix' DNA-binding domain"/>
    <property type="match status" value="1"/>
</dbReference>
<protein>
    <submittedName>
        <fullName evidence="2">DNA-binding PadR family transcriptional regulator</fullName>
    </submittedName>
</protein>
<dbReference type="PANTHER" id="PTHR43252:SF6">
    <property type="entry name" value="NEGATIVE TRANSCRIPTION REGULATOR PADR"/>
    <property type="match status" value="1"/>
</dbReference>
<dbReference type="AlphaFoldDB" id="A0A3N2DZW3"/>
<organism evidence="2 3">
    <name type="scientific">Sinobacterium caligoides</name>
    <dbReference type="NCBI Taxonomy" id="933926"/>
    <lineage>
        <taxon>Bacteria</taxon>
        <taxon>Pseudomonadati</taxon>
        <taxon>Pseudomonadota</taxon>
        <taxon>Gammaproteobacteria</taxon>
        <taxon>Cellvibrionales</taxon>
        <taxon>Spongiibacteraceae</taxon>
        <taxon>Sinobacterium</taxon>
    </lineage>
</organism>
<evidence type="ECO:0000256" key="1">
    <source>
        <dbReference type="SAM" id="MobiDB-lite"/>
    </source>
</evidence>
<accession>A0A3N2DZW3</accession>
<reference evidence="2 3" key="1">
    <citation type="submission" date="2018-11" db="EMBL/GenBank/DDBJ databases">
        <title>Genomic Encyclopedia of Type Strains, Phase IV (KMG-IV): sequencing the most valuable type-strain genomes for metagenomic binning, comparative biology and taxonomic classification.</title>
        <authorList>
            <person name="Goeker M."/>
        </authorList>
    </citation>
    <scope>NUCLEOTIDE SEQUENCE [LARGE SCALE GENOMIC DNA]</scope>
    <source>
        <strain evidence="2 3">DSM 100316</strain>
    </source>
</reference>
<keyword evidence="3" id="KW-1185">Reference proteome</keyword>
<dbReference type="GO" id="GO:0003677">
    <property type="term" value="F:DNA binding"/>
    <property type="evidence" value="ECO:0007669"/>
    <property type="project" value="UniProtKB-KW"/>
</dbReference>